<dbReference type="InterPro" id="IPR014529">
    <property type="entry name" value="UCP026631"/>
</dbReference>
<evidence type="ECO:0000313" key="3">
    <source>
        <dbReference type="EMBL" id="TGB05385.1"/>
    </source>
</evidence>
<feature type="domain" description="YdbS-like PH" evidence="2">
    <location>
        <begin position="252"/>
        <end position="311"/>
    </location>
</feature>
<dbReference type="InterPro" id="IPR005182">
    <property type="entry name" value="YdbS-like_PH"/>
</dbReference>
<keyword evidence="1" id="KW-0472">Membrane</keyword>
<dbReference type="PIRSF" id="PIRSF026631">
    <property type="entry name" value="UCP026631"/>
    <property type="match status" value="1"/>
</dbReference>
<organism evidence="3 4">
    <name type="scientific">Halobacillus salinus</name>
    <dbReference type="NCBI Taxonomy" id="192814"/>
    <lineage>
        <taxon>Bacteria</taxon>
        <taxon>Bacillati</taxon>
        <taxon>Bacillota</taxon>
        <taxon>Bacilli</taxon>
        <taxon>Bacillales</taxon>
        <taxon>Bacillaceae</taxon>
        <taxon>Halobacillus</taxon>
    </lineage>
</organism>
<name>A0A4Z0H9L3_9BACI</name>
<protein>
    <recommendedName>
        <fullName evidence="2">YdbS-like PH domain-containing protein</fullName>
    </recommendedName>
</protein>
<keyword evidence="1" id="KW-1133">Transmembrane helix</keyword>
<sequence>MFEPKRLHPISAVINFVKGLKDALFPLVALFFLNGGFSGEIEWIPLTVTSAILLFILVGGIVRWLRFTYRMEEGELRIEYGLFIRKKRYIPIERIQSLDFSEGIFHRPFQLVKVSVETAGSGNDGAEAELTAIHKQEAEELEEMIAQYKQDPSISEGDEVTEQETAESVSTPLYEMRMKEIILMAITSGGAGVVLSGVGVFFSQVMDALPLGAIYQEIVDWIQIGVLIVAFTAILVLAIAYVISIVLTLFRYANFRVMIQDDDLIITRGWLEKKQTTIPINRIQGLRIDENIIRQPLGYASVTIISAGGAIMQGDENQLRLLPFIKKAEISAVMQRILEDYTIDVEFSRPPRRALPRYIVRQSWLFWIAVIPVSIYFFPLGLLSILVALGATALGWLAYYDAGWNLTGKQLTLRSRSILKQTFIMKKHRIQSAYKKQTILQKRIELSHIQVALKSGAGGQFAECNYLREDTVDQLMDWYQPDPKKVTE</sequence>
<keyword evidence="1" id="KW-0812">Transmembrane</keyword>
<feature type="transmembrane region" description="Helical" evidence="1">
    <location>
        <begin position="222"/>
        <end position="250"/>
    </location>
</feature>
<keyword evidence="4" id="KW-1185">Reference proteome</keyword>
<feature type="transmembrane region" description="Helical" evidence="1">
    <location>
        <begin position="181"/>
        <end position="202"/>
    </location>
</feature>
<proteinExistence type="predicted"/>
<feature type="transmembrane region" description="Helical" evidence="1">
    <location>
        <begin position="20"/>
        <end position="37"/>
    </location>
</feature>
<feature type="transmembrane region" description="Helical" evidence="1">
    <location>
        <begin position="358"/>
        <end position="377"/>
    </location>
</feature>
<dbReference type="STRING" id="192814.GCA_900166575_02481"/>
<gene>
    <name evidence="3" type="ORF">E4663_10475</name>
</gene>
<evidence type="ECO:0000256" key="1">
    <source>
        <dbReference type="SAM" id="Phobius"/>
    </source>
</evidence>
<dbReference type="PANTHER" id="PTHR34473:SF2">
    <property type="entry name" value="UPF0699 TRANSMEMBRANE PROTEIN YDBT"/>
    <property type="match status" value="1"/>
</dbReference>
<reference evidence="3 4" key="1">
    <citation type="journal article" date="2003" name="Int. J. Syst. Evol. Microbiol.">
        <title>Halobacillus salinus sp. nov., isolated from a salt lake on the coast of the East Sea in Korea.</title>
        <authorList>
            <person name="Yoon J.H."/>
            <person name="Kang K.H."/>
            <person name="Park Y.H."/>
        </authorList>
    </citation>
    <scope>NUCLEOTIDE SEQUENCE [LARGE SCALE GENOMIC DNA]</scope>
    <source>
        <strain evidence="3 4">HSL-3</strain>
    </source>
</reference>
<dbReference type="Proteomes" id="UP000297982">
    <property type="component" value="Unassembled WGS sequence"/>
</dbReference>
<dbReference type="PANTHER" id="PTHR34473">
    <property type="entry name" value="UPF0699 TRANSMEMBRANE PROTEIN YDBS"/>
    <property type="match status" value="1"/>
</dbReference>
<evidence type="ECO:0000313" key="4">
    <source>
        <dbReference type="Proteomes" id="UP000297982"/>
    </source>
</evidence>
<accession>A0A4Z0H9L3</accession>
<feature type="domain" description="YdbS-like PH" evidence="2">
    <location>
        <begin position="64"/>
        <end position="143"/>
    </location>
</feature>
<dbReference type="AlphaFoldDB" id="A0A4Z0H9L3"/>
<feature type="domain" description="YdbS-like PH" evidence="2">
    <location>
        <begin position="399"/>
        <end position="479"/>
    </location>
</feature>
<dbReference type="EMBL" id="SRJC01000001">
    <property type="protein sequence ID" value="TGB05385.1"/>
    <property type="molecule type" value="Genomic_DNA"/>
</dbReference>
<comment type="caution">
    <text evidence="3">The sequence shown here is derived from an EMBL/GenBank/DDBJ whole genome shotgun (WGS) entry which is preliminary data.</text>
</comment>
<feature type="transmembrane region" description="Helical" evidence="1">
    <location>
        <begin position="43"/>
        <end position="65"/>
    </location>
</feature>
<evidence type="ECO:0000259" key="2">
    <source>
        <dbReference type="Pfam" id="PF03703"/>
    </source>
</evidence>
<dbReference type="Pfam" id="PF03703">
    <property type="entry name" value="bPH_2"/>
    <property type="match status" value="3"/>
</dbReference>